<comment type="caution">
    <text evidence="3">The sequence shown here is derived from an EMBL/GenBank/DDBJ whole genome shotgun (WGS) entry which is preliminary data.</text>
</comment>
<evidence type="ECO:0000256" key="2">
    <source>
        <dbReference type="SAM" id="Phobius"/>
    </source>
</evidence>
<dbReference type="Proteomes" id="UP000324222">
    <property type="component" value="Unassembled WGS sequence"/>
</dbReference>
<evidence type="ECO:0000256" key="1">
    <source>
        <dbReference type="SAM" id="MobiDB-lite"/>
    </source>
</evidence>
<feature type="transmembrane region" description="Helical" evidence="2">
    <location>
        <begin position="15"/>
        <end position="32"/>
    </location>
</feature>
<proteinExistence type="predicted"/>
<feature type="compositionally biased region" description="Basic and acidic residues" evidence="1">
    <location>
        <begin position="190"/>
        <end position="199"/>
    </location>
</feature>
<dbReference type="AlphaFoldDB" id="A0A5B7FW06"/>
<keyword evidence="2" id="KW-0472">Membrane</keyword>
<organism evidence="3 4">
    <name type="scientific">Portunus trituberculatus</name>
    <name type="common">Swimming crab</name>
    <name type="synonym">Neptunus trituberculatus</name>
    <dbReference type="NCBI Taxonomy" id="210409"/>
    <lineage>
        <taxon>Eukaryota</taxon>
        <taxon>Metazoa</taxon>
        <taxon>Ecdysozoa</taxon>
        <taxon>Arthropoda</taxon>
        <taxon>Crustacea</taxon>
        <taxon>Multicrustacea</taxon>
        <taxon>Malacostraca</taxon>
        <taxon>Eumalacostraca</taxon>
        <taxon>Eucarida</taxon>
        <taxon>Decapoda</taxon>
        <taxon>Pleocyemata</taxon>
        <taxon>Brachyura</taxon>
        <taxon>Eubrachyura</taxon>
        <taxon>Portunoidea</taxon>
        <taxon>Portunidae</taxon>
        <taxon>Portuninae</taxon>
        <taxon>Portunus</taxon>
    </lineage>
</organism>
<dbReference type="EMBL" id="VSRR010008922">
    <property type="protein sequence ID" value="MPC49519.1"/>
    <property type="molecule type" value="Genomic_DNA"/>
</dbReference>
<evidence type="ECO:0000313" key="3">
    <source>
        <dbReference type="EMBL" id="MPC49519.1"/>
    </source>
</evidence>
<keyword evidence="2" id="KW-0812">Transmembrane</keyword>
<gene>
    <name evidence="3" type="ORF">E2C01_043322</name>
</gene>
<sequence>MYCGLSLVSLSHQDLLSFAVITLGTLCVYSLLSPLCNLPVSKHKGTSTSYLYLLSVLHHHDTLPSHHSFTHTFYHFFITSRHSLTSTAIIPELPHYSSLIILPHHILTYTTRTSTITAASQPDPTTFATHQYADINSSSITDIRRRNLAIGKTTKREINCSIKAVQLPQMWLLRLPGSDKTICLPQRESDEGFTKKETHQWNPRRHSNGRRNNETPNVKMVEGTDEEHSGSGRNGGGREGGKRLSILKTLSSFTTTILNPLQYHDGFSYSF</sequence>
<protein>
    <submittedName>
        <fullName evidence="3">Uncharacterized protein</fullName>
    </submittedName>
</protein>
<accession>A0A5B7FW06</accession>
<keyword evidence="2" id="KW-1133">Transmembrane helix</keyword>
<keyword evidence="4" id="KW-1185">Reference proteome</keyword>
<evidence type="ECO:0000313" key="4">
    <source>
        <dbReference type="Proteomes" id="UP000324222"/>
    </source>
</evidence>
<feature type="region of interest" description="Disordered" evidence="1">
    <location>
        <begin position="190"/>
        <end position="242"/>
    </location>
</feature>
<reference evidence="3 4" key="1">
    <citation type="submission" date="2019-05" db="EMBL/GenBank/DDBJ databases">
        <title>Another draft genome of Portunus trituberculatus and its Hox gene families provides insights of decapod evolution.</title>
        <authorList>
            <person name="Jeong J.-H."/>
            <person name="Song I."/>
            <person name="Kim S."/>
            <person name="Choi T."/>
            <person name="Kim D."/>
            <person name="Ryu S."/>
            <person name="Kim W."/>
        </authorList>
    </citation>
    <scope>NUCLEOTIDE SEQUENCE [LARGE SCALE GENOMIC DNA]</scope>
    <source>
        <tissue evidence="3">Muscle</tissue>
    </source>
</reference>
<name>A0A5B7FW06_PORTR</name>